<evidence type="ECO:0000313" key="5">
    <source>
        <dbReference type="EMBL" id="POR39762.1"/>
    </source>
</evidence>
<gene>
    <name evidence="5" type="ORF">TPAR_00035</name>
</gene>
<comment type="caution">
    <text evidence="5">The sequence shown here is derived from an EMBL/GenBank/DDBJ whole genome shotgun (WGS) entry which is preliminary data.</text>
</comment>
<keyword evidence="1 5" id="KW-0489">Methyltransferase</keyword>
<evidence type="ECO:0000256" key="2">
    <source>
        <dbReference type="ARBA" id="ARBA00022679"/>
    </source>
</evidence>
<dbReference type="PANTHER" id="PTHR43712:SF12">
    <property type="entry name" value="STERIGMATOCYSTIN 8-O-METHYLTRANSFERASE"/>
    <property type="match status" value="1"/>
</dbReference>
<dbReference type="GO" id="GO:0008171">
    <property type="term" value="F:O-methyltransferase activity"/>
    <property type="evidence" value="ECO:0007669"/>
    <property type="project" value="InterPro"/>
</dbReference>
<dbReference type="SUPFAM" id="SSF46785">
    <property type="entry name" value="Winged helix' DNA-binding domain"/>
    <property type="match status" value="1"/>
</dbReference>
<evidence type="ECO:0000313" key="6">
    <source>
        <dbReference type="Proteomes" id="UP000237481"/>
    </source>
</evidence>
<dbReference type="GO" id="GO:0032259">
    <property type="term" value="P:methylation"/>
    <property type="evidence" value="ECO:0007669"/>
    <property type="project" value="UniProtKB-KW"/>
</dbReference>
<keyword evidence="2 5" id="KW-0808">Transferase</keyword>
<dbReference type="PROSITE" id="PS51683">
    <property type="entry name" value="SAM_OMT_II"/>
    <property type="match status" value="1"/>
</dbReference>
<dbReference type="PANTHER" id="PTHR43712">
    <property type="entry name" value="PUTATIVE (AFU_ORTHOLOGUE AFUA_4G14580)-RELATED"/>
    <property type="match status" value="1"/>
</dbReference>
<proteinExistence type="predicted"/>
<feature type="domain" description="O-methyltransferase C-terminal" evidence="4">
    <location>
        <begin position="243"/>
        <end position="421"/>
    </location>
</feature>
<dbReference type="EMBL" id="PKSG01000003">
    <property type="protein sequence ID" value="POR39762.1"/>
    <property type="molecule type" value="Genomic_DNA"/>
</dbReference>
<dbReference type="InterPro" id="IPR036390">
    <property type="entry name" value="WH_DNA-bd_sf"/>
</dbReference>
<dbReference type="Proteomes" id="UP000237481">
    <property type="component" value="Unassembled WGS sequence"/>
</dbReference>
<keyword evidence="6" id="KW-1185">Reference proteome</keyword>
<dbReference type="AlphaFoldDB" id="A0A2S4LBF4"/>
<sequence length="447" mass="49758">MAESQPTTLNGLAAKVTELTETFSRFLRDNSIPEPSFAADSPTSYTGLTAESFMVRQALFDALMDMIYLTQGPSESIFNYVHTCMPDAATLNVLNSFDFWAAVPLEGSASYDDIAKHTDLPREAVRRVVEHATTLRLFAPTEPGKTETRIRHTSRSAALAQNAGLRALVSTLLDDAGPPMTVLPEALRQHSAGRPELTKDMGETSFALFHRHGVFGEYASPWDLLENDGEGDRKGWRQRNFVEFMRYLKDMFQLEKVMLECYGWKAAGKATVVDVGGSGGHDSVVLAQNFPDLSITVQDLGQVRAAYEANVPEELKARVRFMEHSFFEPQPVQADVYLLKLILHDWPDAESMRILRGLVPAMKAGSRVILIDYVGKHGDGEGPPLPRSIQAMGTATDMRMMALFNARERTVEEWKAIVQAADARFEIVRTEADALTFMFVMEAVLRE</sequence>
<name>A0A2S4LBF4_9HYPO</name>
<dbReference type="SUPFAM" id="SSF53335">
    <property type="entry name" value="S-adenosyl-L-methionine-dependent methyltransferases"/>
    <property type="match status" value="1"/>
</dbReference>
<dbReference type="Gene3D" id="3.40.50.150">
    <property type="entry name" value="Vaccinia Virus protein VP39"/>
    <property type="match status" value="1"/>
</dbReference>
<dbReference type="InterPro" id="IPR001077">
    <property type="entry name" value="COMT_C"/>
</dbReference>
<protein>
    <submittedName>
        <fullName evidence="5">6-hydroxytryprostatin B O-methyltransferase</fullName>
    </submittedName>
</protein>
<dbReference type="Pfam" id="PF00891">
    <property type="entry name" value="Methyltransf_2"/>
    <property type="match status" value="1"/>
</dbReference>
<evidence type="ECO:0000259" key="4">
    <source>
        <dbReference type="Pfam" id="PF00891"/>
    </source>
</evidence>
<reference evidence="5 6" key="1">
    <citation type="submission" date="2018-01" db="EMBL/GenBank/DDBJ databases">
        <title>Harnessing the power of phylogenomics to disentangle the directionality and signatures of interkingdom host jumping in the parasitic fungal genus Tolypocladium.</title>
        <authorList>
            <person name="Quandt C.A."/>
            <person name="Patterson W."/>
            <person name="Spatafora J.W."/>
        </authorList>
    </citation>
    <scope>NUCLEOTIDE SEQUENCE [LARGE SCALE GENOMIC DNA]</scope>
    <source>
        <strain evidence="5 6">NRBC 100945</strain>
    </source>
</reference>
<evidence type="ECO:0000256" key="3">
    <source>
        <dbReference type="ARBA" id="ARBA00022691"/>
    </source>
</evidence>
<organism evidence="5 6">
    <name type="scientific">Tolypocladium paradoxum</name>
    <dbReference type="NCBI Taxonomy" id="94208"/>
    <lineage>
        <taxon>Eukaryota</taxon>
        <taxon>Fungi</taxon>
        <taxon>Dikarya</taxon>
        <taxon>Ascomycota</taxon>
        <taxon>Pezizomycotina</taxon>
        <taxon>Sordariomycetes</taxon>
        <taxon>Hypocreomycetidae</taxon>
        <taxon>Hypocreales</taxon>
        <taxon>Ophiocordycipitaceae</taxon>
        <taxon>Tolypocladium</taxon>
    </lineage>
</organism>
<evidence type="ECO:0000256" key="1">
    <source>
        <dbReference type="ARBA" id="ARBA00022603"/>
    </source>
</evidence>
<dbReference type="InterPro" id="IPR029063">
    <property type="entry name" value="SAM-dependent_MTases_sf"/>
</dbReference>
<keyword evidence="3" id="KW-0949">S-adenosyl-L-methionine</keyword>
<dbReference type="InterPro" id="IPR016461">
    <property type="entry name" value="COMT-like"/>
</dbReference>
<dbReference type="OrthoDB" id="1606438at2759"/>
<accession>A0A2S4LBF4</accession>
<dbReference type="STRING" id="94208.A0A2S4LBF4"/>